<proteinExistence type="predicted"/>
<dbReference type="AlphaFoldDB" id="A0A6C0BH83"/>
<name>A0A6C0BH83_9ZZZZ</name>
<sequence>MSIYESPVSAGFSINVIRNFADPRKDDSIHVKPDGQFFGLTYNNKDEKIKHQQSLNTNEMFAYMRDFVTLISADEKPFEQVQFNFPGVPAVIFSPETLRDYRIQEVILKRFDCLLSNWPIRVNST</sequence>
<organism evidence="1">
    <name type="scientific">viral metagenome</name>
    <dbReference type="NCBI Taxonomy" id="1070528"/>
    <lineage>
        <taxon>unclassified sequences</taxon>
        <taxon>metagenomes</taxon>
        <taxon>organismal metagenomes</taxon>
    </lineage>
</organism>
<evidence type="ECO:0000313" key="1">
    <source>
        <dbReference type="EMBL" id="QHS91697.1"/>
    </source>
</evidence>
<protein>
    <submittedName>
        <fullName evidence="1">Uncharacterized protein</fullName>
    </submittedName>
</protein>
<dbReference type="EMBL" id="MN739162">
    <property type="protein sequence ID" value="QHS91697.1"/>
    <property type="molecule type" value="Genomic_DNA"/>
</dbReference>
<accession>A0A6C0BH83</accession>
<reference evidence="1" key="1">
    <citation type="journal article" date="2020" name="Nature">
        <title>Giant virus diversity and host interactions through global metagenomics.</title>
        <authorList>
            <person name="Schulz F."/>
            <person name="Roux S."/>
            <person name="Paez-Espino D."/>
            <person name="Jungbluth S."/>
            <person name="Walsh D.A."/>
            <person name="Denef V.J."/>
            <person name="McMahon K.D."/>
            <person name="Konstantinidis K.T."/>
            <person name="Eloe-Fadrosh E.A."/>
            <person name="Kyrpides N.C."/>
            <person name="Woyke T."/>
        </authorList>
    </citation>
    <scope>NUCLEOTIDE SEQUENCE</scope>
    <source>
        <strain evidence="1">GVMAG-M-3300013006-15</strain>
    </source>
</reference>